<dbReference type="GO" id="GO:0008270">
    <property type="term" value="F:zinc ion binding"/>
    <property type="evidence" value="ECO:0007669"/>
    <property type="project" value="UniProtKB-KW"/>
</dbReference>
<evidence type="ECO:0000256" key="1">
    <source>
        <dbReference type="ARBA" id="ARBA00022603"/>
    </source>
</evidence>
<dbReference type="EnsemblMetazoa" id="XM_003425518">
    <property type="protein sequence ID" value="XP_003425566"/>
    <property type="gene ID" value="LOC100679794"/>
</dbReference>
<dbReference type="GO" id="GO:0008170">
    <property type="term" value="F:N-methyltransferase activity"/>
    <property type="evidence" value="ECO:0007669"/>
    <property type="project" value="UniProtKB-ARBA"/>
</dbReference>
<dbReference type="SUPFAM" id="SSF82199">
    <property type="entry name" value="SET domain"/>
    <property type="match status" value="1"/>
</dbReference>
<dbReference type="GeneID" id="100679794"/>
<dbReference type="KEGG" id="nvi:100679794"/>
<evidence type="ECO:0000259" key="9">
    <source>
        <dbReference type="PROSITE" id="PS50865"/>
    </source>
</evidence>
<dbReference type="SMR" id="A0A7M7GEI5"/>
<accession>A0A7M7GEI5</accession>
<dbReference type="GO" id="GO:0032259">
    <property type="term" value="P:methylation"/>
    <property type="evidence" value="ECO:0007669"/>
    <property type="project" value="UniProtKB-KW"/>
</dbReference>
<evidence type="ECO:0000256" key="3">
    <source>
        <dbReference type="ARBA" id="ARBA00022691"/>
    </source>
</evidence>
<dbReference type="GO" id="GO:0005634">
    <property type="term" value="C:nucleus"/>
    <property type="evidence" value="ECO:0007669"/>
    <property type="project" value="TreeGrafter"/>
</dbReference>
<keyword evidence="6" id="KW-0862">Zinc</keyword>
<keyword evidence="4" id="KW-0479">Metal-binding</keyword>
<evidence type="ECO:0000313" key="11">
    <source>
        <dbReference type="Proteomes" id="UP000002358"/>
    </source>
</evidence>
<evidence type="ECO:0008006" key="12">
    <source>
        <dbReference type="Google" id="ProtNLM"/>
    </source>
</evidence>
<dbReference type="InterPro" id="IPR001214">
    <property type="entry name" value="SET_dom"/>
</dbReference>
<keyword evidence="3" id="KW-0949">S-adenosyl-L-methionine</keyword>
<evidence type="ECO:0000256" key="2">
    <source>
        <dbReference type="ARBA" id="ARBA00022679"/>
    </source>
</evidence>
<dbReference type="PANTHER" id="PTHR46165">
    <property type="entry name" value="SET AND MYND DOMAIN-CONTAINING PROTEIN 4"/>
    <property type="match status" value="1"/>
</dbReference>
<dbReference type="Gene3D" id="1.25.40.10">
    <property type="entry name" value="Tetratricopeptide repeat domain"/>
    <property type="match status" value="1"/>
</dbReference>
<keyword evidence="5 7" id="KW-0863">Zinc-finger</keyword>
<reference evidence="10" key="1">
    <citation type="submission" date="2021-01" db="UniProtKB">
        <authorList>
            <consortium name="EnsemblMetazoa"/>
        </authorList>
    </citation>
    <scope>IDENTIFICATION</scope>
</reference>
<dbReference type="InterPro" id="IPR011990">
    <property type="entry name" value="TPR-like_helical_dom_sf"/>
</dbReference>
<dbReference type="PROSITE" id="PS50280">
    <property type="entry name" value="SET"/>
    <property type="match status" value="1"/>
</dbReference>
<keyword evidence="1" id="KW-0489">Methyltransferase</keyword>
<dbReference type="Pfam" id="PF00856">
    <property type="entry name" value="SET"/>
    <property type="match status" value="1"/>
</dbReference>
<dbReference type="GO" id="GO:0042826">
    <property type="term" value="F:histone deacetylase binding"/>
    <property type="evidence" value="ECO:0007669"/>
    <property type="project" value="TreeGrafter"/>
</dbReference>
<dbReference type="InterPro" id="IPR046341">
    <property type="entry name" value="SET_dom_sf"/>
</dbReference>
<dbReference type="InterPro" id="IPR002893">
    <property type="entry name" value="Znf_MYND"/>
</dbReference>
<proteinExistence type="predicted"/>
<evidence type="ECO:0000256" key="7">
    <source>
        <dbReference type="PROSITE-ProRule" id="PRU00134"/>
    </source>
</evidence>
<dbReference type="InterPro" id="IPR052097">
    <property type="entry name" value="SET-MYND_domain_protein"/>
</dbReference>
<dbReference type="GO" id="GO:0008757">
    <property type="term" value="F:S-adenosylmethionine-dependent methyltransferase activity"/>
    <property type="evidence" value="ECO:0007669"/>
    <property type="project" value="UniProtKB-ARBA"/>
</dbReference>
<name>A0A7M7GEI5_NASVI</name>
<feature type="domain" description="MYND-type" evidence="9">
    <location>
        <begin position="245"/>
        <end position="284"/>
    </location>
</feature>
<organism evidence="10 11">
    <name type="scientific">Nasonia vitripennis</name>
    <name type="common">Parasitic wasp</name>
    <dbReference type="NCBI Taxonomy" id="7425"/>
    <lineage>
        <taxon>Eukaryota</taxon>
        <taxon>Metazoa</taxon>
        <taxon>Ecdysozoa</taxon>
        <taxon>Arthropoda</taxon>
        <taxon>Hexapoda</taxon>
        <taxon>Insecta</taxon>
        <taxon>Pterygota</taxon>
        <taxon>Neoptera</taxon>
        <taxon>Endopterygota</taxon>
        <taxon>Hymenoptera</taxon>
        <taxon>Apocrita</taxon>
        <taxon>Proctotrupomorpha</taxon>
        <taxon>Chalcidoidea</taxon>
        <taxon>Pteromalidae</taxon>
        <taxon>Pteromalinae</taxon>
        <taxon>Nasonia</taxon>
    </lineage>
</organism>
<sequence length="621" mass="71632">MDTECKAVINLIINSKKFQKIMKQSCIELTLKNSKVAEALRKQSNIMFASKNHNSQIHEEIWKYYSMSIAYALHNSKAMAIAYANRSAILAHIEEYEASVKDIKIAVKIADHPTPIIKLLCRKAWCLHRMGSDEKMYPVAVAKAMLKNVKNETDKKNLNELIEGTKVLMDRPMQQKETVIDRTLLNLEELYKKHVVNDFSAVKIEHDEKWGRHLVATRDIKPGEVIYVEEPYTKCLTIKHLRAYCSHCLTTTWSNVPCDHCSWTMFCSEACKDLAWKNYHSSECPVYVCSKSDTDDTCKQLAIRCIALGIKEAGSVENLKAQIKSFDECQDVTKGFLKNEKIQSMGFMSIYALSKNISLENLQTHLENTAIVLRALAEHTTWLEEKCDFNDCKRLKKNENAIFLAALFLTLSKIAHVNKHEMWNSSFCRNNLKRLECWKNECCSRGVYLAPITALLNHSCDPNARRCYSLDHKVIVYATKPIKKGSQIFDCYQEEFYERCKAEERCNMLSSTYNFDCDCKACTQEWPNLIGLTKLYNLHDKHKPVEKLLSLEYKNIIPSTLNRNRVYTYEELLHVANGIDKTLVVLDQPSFLTTNLIICLNKIFDKMYGIKLDVTRKCNNH</sequence>
<protein>
    <recommendedName>
        <fullName evidence="12">SET and MYND domain-containing protein 4</fullName>
    </recommendedName>
</protein>
<keyword evidence="11" id="KW-1185">Reference proteome</keyword>
<dbReference type="PANTHER" id="PTHR46165:SF2">
    <property type="entry name" value="SET AND MYND DOMAIN-CONTAINING PROTEIN 4"/>
    <property type="match status" value="1"/>
</dbReference>
<dbReference type="Gene3D" id="2.170.270.10">
    <property type="entry name" value="SET domain"/>
    <property type="match status" value="1"/>
</dbReference>
<keyword evidence="2" id="KW-0808">Transferase</keyword>
<dbReference type="GO" id="GO:0008276">
    <property type="term" value="F:protein methyltransferase activity"/>
    <property type="evidence" value="ECO:0007669"/>
    <property type="project" value="UniProtKB-ARBA"/>
</dbReference>
<dbReference type="InParanoid" id="A0A7M7GEI5"/>
<dbReference type="Proteomes" id="UP000002358">
    <property type="component" value="Chromosome 1"/>
</dbReference>
<evidence type="ECO:0000259" key="8">
    <source>
        <dbReference type="PROSITE" id="PS50280"/>
    </source>
</evidence>
<dbReference type="SUPFAM" id="SSF48452">
    <property type="entry name" value="TPR-like"/>
    <property type="match status" value="1"/>
</dbReference>
<evidence type="ECO:0000256" key="6">
    <source>
        <dbReference type="ARBA" id="ARBA00022833"/>
    </source>
</evidence>
<evidence type="ECO:0000313" key="10">
    <source>
        <dbReference type="EnsemblMetazoa" id="XP_003425566"/>
    </source>
</evidence>
<dbReference type="SMART" id="SM00317">
    <property type="entry name" value="SET"/>
    <property type="match status" value="1"/>
</dbReference>
<dbReference type="AlphaFoldDB" id="A0A7M7GEI5"/>
<evidence type="ECO:0000256" key="5">
    <source>
        <dbReference type="ARBA" id="ARBA00022771"/>
    </source>
</evidence>
<dbReference type="SUPFAM" id="SSF144232">
    <property type="entry name" value="HIT/MYND zinc finger-like"/>
    <property type="match status" value="1"/>
</dbReference>
<evidence type="ECO:0000256" key="4">
    <source>
        <dbReference type="ARBA" id="ARBA00022723"/>
    </source>
</evidence>
<dbReference type="GO" id="GO:0005737">
    <property type="term" value="C:cytoplasm"/>
    <property type="evidence" value="ECO:0007669"/>
    <property type="project" value="TreeGrafter"/>
</dbReference>
<feature type="domain" description="SET" evidence="8">
    <location>
        <begin position="197"/>
        <end position="493"/>
    </location>
</feature>
<dbReference type="OrthoDB" id="7695071at2759"/>
<dbReference type="RefSeq" id="XP_003425566.1">
    <property type="nucleotide sequence ID" value="XM_003425518.5"/>
</dbReference>
<dbReference type="PROSITE" id="PS50865">
    <property type="entry name" value="ZF_MYND_2"/>
    <property type="match status" value="1"/>
</dbReference>